<keyword evidence="6" id="KW-0963">Cytoplasm</keyword>
<dbReference type="FunFam" id="3.30.160.20:FF:000004">
    <property type="entry name" value="Peptide chain release factor 1"/>
    <property type="match status" value="1"/>
</dbReference>
<dbReference type="GO" id="GO:0005737">
    <property type="term" value="C:cytoplasm"/>
    <property type="evidence" value="ECO:0007669"/>
    <property type="project" value="UniProtKB-SubCell"/>
</dbReference>
<dbReference type="PANTHER" id="PTHR43804">
    <property type="entry name" value="LD18447P"/>
    <property type="match status" value="1"/>
</dbReference>
<comment type="caution">
    <text evidence="8">The sequence shown here is derived from an EMBL/GenBank/DDBJ whole genome shotgun (WGS) entry which is preliminary data.</text>
</comment>
<dbReference type="NCBIfam" id="TIGR00019">
    <property type="entry name" value="prfA"/>
    <property type="match status" value="1"/>
</dbReference>
<feature type="modified residue" description="N5-methylglutamine" evidence="6">
    <location>
        <position position="240"/>
    </location>
</feature>
<evidence type="ECO:0000256" key="4">
    <source>
        <dbReference type="ARBA" id="ARBA00022917"/>
    </source>
</evidence>
<dbReference type="EMBL" id="JXQG01000001">
    <property type="protein sequence ID" value="KKZ13442.1"/>
    <property type="molecule type" value="Genomic_DNA"/>
</dbReference>
<dbReference type="Proteomes" id="UP000035067">
    <property type="component" value="Unassembled WGS sequence"/>
</dbReference>
<name>A0A0G2J5S6_9SYNE</name>
<dbReference type="PANTHER" id="PTHR43804:SF8">
    <property type="entry name" value="PEPTIDE CHAIN RELEASE FACTOR APG3, CHLOROPLASTIC"/>
    <property type="match status" value="1"/>
</dbReference>
<dbReference type="NCBIfam" id="NF001859">
    <property type="entry name" value="PRK00591.1"/>
    <property type="match status" value="1"/>
</dbReference>
<evidence type="ECO:0000313" key="8">
    <source>
        <dbReference type="EMBL" id="KKZ13442.1"/>
    </source>
</evidence>
<reference evidence="8 9" key="1">
    <citation type="submission" date="2015-01" db="EMBL/GenBank/DDBJ databases">
        <title>Lifestyle Evolution in Cyanobacterial Symbionts of Sponges.</title>
        <authorList>
            <person name="Burgsdorf I."/>
            <person name="Slaby B.M."/>
            <person name="Handley K.M."/>
            <person name="Haber M."/>
            <person name="Blom J."/>
            <person name="Marshall C.W."/>
            <person name="Gilbert J.A."/>
            <person name="Hentschel U."/>
            <person name="Steindler L."/>
        </authorList>
    </citation>
    <scope>NUCLEOTIDE SEQUENCE [LARGE SCALE GENOMIC DNA]</scope>
    <source>
        <strain evidence="8">SP3</strain>
    </source>
</reference>
<dbReference type="InterPro" id="IPR050057">
    <property type="entry name" value="Prokaryotic/Mito_RF"/>
</dbReference>
<dbReference type="SMART" id="SM00937">
    <property type="entry name" value="PCRF"/>
    <property type="match status" value="1"/>
</dbReference>
<evidence type="ECO:0000313" key="9">
    <source>
        <dbReference type="Proteomes" id="UP000035067"/>
    </source>
</evidence>
<protein>
    <recommendedName>
        <fullName evidence="5 6">Peptide chain release factor 1</fullName>
        <shortName evidence="6">RF-1</shortName>
    </recommendedName>
</protein>
<sequence>MAAPCYLTEKLQMACRTFQQLEHQLADPGLANDPDALKRLGQERARLEPVVTGFAHHQQLQREYDQAMALLQQGDLDPDWRQLATEELKALQEALEASEQELRLALLPQDPRDKRSVMLEIRAGAGGDEAAIWSGDLARMYERYALRQGWRVEPVSASVAELGGFKELILSIKGNKVFSHLKYEAGVHRVQRVPATESQGRVHTSTATVAVMPEAGPVEVSIAPSELEISTARSGGAGGQNVNKVETAVDLLHKPTGIRVFCTQERSQLQNRERAMDILRAKLYQIALNEAASKQGVQRRSQVGSGDRSEKIRTYNYKDKRATDHRLARNFALEAVLAGELEDLVQESLNRDQRQQLEQLAEATVAG</sequence>
<keyword evidence="3 6" id="KW-0488">Methylation</keyword>
<comment type="PTM">
    <text evidence="6">Methylated by PrmC. Methylation increases the termination efficiency of RF1.</text>
</comment>
<dbReference type="PATRIC" id="fig|1604020.3.peg.234"/>
<comment type="similarity">
    <text evidence="2 6">Belongs to the prokaryotic/mitochondrial release factor family.</text>
</comment>
<dbReference type="Gene3D" id="3.30.160.20">
    <property type="match status" value="1"/>
</dbReference>
<dbReference type="InterPro" id="IPR004373">
    <property type="entry name" value="RF-1"/>
</dbReference>
<dbReference type="Pfam" id="PF00472">
    <property type="entry name" value="RF-1"/>
    <property type="match status" value="1"/>
</dbReference>
<organism evidence="8 9">
    <name type="scientific">Candidatus Synechococcus spongiarum SP3</name>
    <dbReference type="NCBI Taxonomy" id="1604020"/>
    <lineage>
        <taxon>Bacteria</taxon>
        <taxon>Bacillati</taxon>
        <taxon>Cyanobacteriota</taxon>
        <taxon>Cyanophyceae</taxon>
        <taxon>Synechococcales</taxon>
        <taxon>Synechococcaceae</taxon>
        <taxon>Synechococcus</taxon>
    </lineage>
</organism>
<evidence type="ECO:0000256" key="5">
    <source>
        <dbReference type="ARBA" id="ARBA00050039"/>
    </source>
</evidence>
<dbReference type="InterPro" id="IPR005139">
    <property type="entry name" value="PCRF"/>
</dbReference>
<evidence type="ECO:0000256" key="2">
    <source>
        <dbReference type="ARBA" id="ARBA00010835"/>
    </source>
</evidence>
<evidence type="ECO:0000256" key="3">
    <source>
        <dbReference type="ARBA" id="ARBA00022481"/>
    </source>
</evidence>
<comment type="subcellular location">
    <subcellularLocation>
        <location evidence="6">Cytoplasm</location>
    </subcellularLocation>
</comment>
<gene>
    <name evidence="6" type="primary">prfA</name>
    <name evidence="8" type="ORF">TE42_00200</name>
</gene>
<evidence type="ECO:0000256" key="6">
    <source>
        <dbReference type="HAMAP-Rule" id="MF_00093"/>
    </source>
</evidence>
<dbReference type="InterPro" id="IPR045853">
    <property type="entry name" value="Pep_chain_release_fac_I_sf"/>
</dbReference>
<proteinExistence type="inferred from homology"/>
<dbReference type="PROSITE" id="PS00745">
    <property type="entry name" value="RF_PROK_I"/>
    <property type="match status" value="1"/>
</dbReference>
<dbReference type="Gene3D" id="3.30.70.1660">
    <property type="match status" value="1"/>
</dbReference>
<dbReference type="FunFam" id="3.30.70.1660:FF:000002">
    <property type="entry name" value="Peptide chain release factor 1"/>
    <property type="match status" value="1"/>
</dbReference>
<dbReference type="HAMAP" id="MF_00093">
    <property type="entry name" value="Rel_fac_1"/>
    <property type="match status" value="1"/>
</dbReference>
<keyword evidence="4 6" id="KW-0648">Protein biosynthesis</keyword>
<dbReference type="Gene3D" id="6.10.140.1950">
    <property type="match status" value="1"/>
</dbReference>
<accession>A0A0G2J5S6</accession>
<comment type="function">
    <text evidence="1 6">Peptide chain release factor 1 directs the termination of translation in response to the peptide chain termination codons UAG and UAA.</text>
</comment>
<dbReference type="AlphaFoldDB" id="A0A0G2J5S6"/>
<dbReference type="Pfam" id="PF03462">
    <property type="entry name" value="PCRF"/>
    <property type="match status" value="1"/>
</dbReference>
<dbReference type="GO" id="GO:0016149">
    <property type="term" value="F:translation release factor activity, codon specific"/>
    <property type="evidence" value="ECO:0007669"/>
    <property type="project" value="UniProtKB-UniRule"/>
</dbReference>
<feature type="domain" description="Prokaryotic-type class I peptide chain release factors" evidence="7">
    <location>
        <begin position="233"/>
        <end position="249"/>
    </location>
</feature>
<evidence type="ECO:0000256" key="1">
    <source>
        <dbReference type="ARBA" id="ARBA00002986"/>
    </source>
</evidence>
<dbReference type="InterPro" id="IPR000352">
    <property type="entry name" value="Pep_chain_release_fac_I"/>
</dbReference>
<evidence type="ECO:0000259" key="7">
    <source>
        <dbReference type="PROSITE" id="PS00745"/>
    </source>
</evidence>
<dbReference type="SUPFAM" id="SSF75620">
    <property type="entry name" value="Release factor"/>
    <property type="match status" value="1"/>
</dbReference>